<reference evidence="1" key="2">
    <citation type="submission" date="2020-09" db="EMBL/GenBank/DDBJ databases">
        <authorList>
            <person name="Sun Q."/>
            <person name="Ohkuma M."/>
        </authorList>
    </citation>
    <scope>NUCLEOTIDE SEQUENCE</scope>
    <source>
        <strain evidence="1">JCM 19831</strain>
    </source>
</reference>
<gene>
    <name evidence="1" type="ORF">GCM10007977_088170</name>
</gene>
<evidence type="ECO:0000313" key="2">
    <source>
        <dbReference type="Proteomes" id="UP000642070"/>
    </source>
</evidence>
<dbReference type="AlphaFoldDB" id="A0A917UAE0"/>
<protein>
    <submittedName>
        <fullName evidence="1">Uncharacterized protein</fullName>
    </submittedName>
</protein>
<organism evidence="1 2">
    <name type="scientific">Dactylosporangium sucinum</name>
    <dbReference type="NCBI Taxonomy" id="1424081"/>
    <lineage>
        <taxon>Bacteria</taxon>
        <taxon>Bacillati</taxon>
        <taxon>Actinomycetota</taxon>
        <taxon>Actinomycetes</taxon>
        <taxon>Micromonosporales</taxon>
        <taxon>Micromonosporaceae</taxon>
        <taxon>Dactylosporangium</taxon>
    </lineage>
</organism>
<comment type="caution">
    <text evidence="1">The sequence shown here is derived from an EMBL/GenBank/DDBJ whole genome shotgun (WGS) entry which is preliminary data.</text>
</comment>
<accession>A0A917UAE0</accession>
<proteinExistence type="predicted"/>
<dbReference type="EMBL" id="BMPI01000065">
    <property type="protein sequence ID" value="GGM72866.1"/>
    <property type="molecule type" value="Genomic_DNA"/>
</dbReference>
<dbReference type="RefSeq" id="WP_268241744.1">
    <property type="nucleotide sequence ID" value="NZ_BMPI01000065.1"/>
</dbReference>
<dbReference type="Proteomes" id="UP000642070">
    <property type="component" value="Unassembled WGS sequence"/>
</dbReference>
<name>A0A917UAE0_9ACTN</name>
<keyword evidence="2" id="KW-1185">Reference proteome</keyword>
<evidence type="ECO:0000313" key="1">
    <source>
        <dbReference type="EMBL" id="GGM72866.1"/>
    </source>
</evidence>
<sequence>MGVELAGRANRGMSCSVLRAIVPDKEYRDTVAQLPKEHSAILPG</sequence>
<reference evidence="1" key="1">
    <citation type="journal article" date="2014" name="Int. J. Syst. Evol. Microbiol.">
        <title>Complete genome sequence of Corynebacterium casei LMG S-19264T (=DSM 44701T), isolated from a smear-ripened cheese.</title>
        <authorList>
            <consortium name="US DOE Joint Genome Institute (JGI-PGF)"/>
            <person name="Walter F."/>
            <person name="Albersmeier A."/>
            <person name="Kalinowski J."/>
            <person name="Ruckert C."/>
        </authorList>
    </citation>
    <scope>NUCLEOTIDE SEQUENCE</scope>
    <source>
        <strain evidence="1">JCM 19831</strain>
    </source>
</reference>